<organism evidence="1">
    <name type="scientific">marine metagenome</name>
    <dbReference type="NCBI Taxonomy" id="408172"/>
    <lineage>
        <taxon>unclassified sequences</taxon>
        <taxon>metagenomes</taxon>
        <taxon>ecological metagenomes</taxon>
    </lineage>
</organism>
<evidence type="ECO:0000313" key="1">
    <source>
        <dbReference type="EMBL" id="SVA44491.1"/>
    </source>
</evidence>
<dbReference type="SUPFAM" id="SSF51182">
    <property type="entry name" value="RmlC-like cupins"/>
    <property type="match status" value="1"/>
</dbReference>
<dbReference type="Gene3D" id="2.60.120.10">
    <property type="entry name" value="Jelly Rolls"/>
    <property type="match status" value="1"/>
</dbReference>
<gene>
    <name evidence="1" type="ORF">METZ01_LOCUS97345</name>
</gene>
<dbReference type="InterPro" id="IPR011051">
    <property type="entry name" value="RmlC_Cupin_sf"/>
</dbReference>
<reference evidence="1" key="1">
    <citation type="submission" date="2018-05" db="EMBL/GenBank/DDBJ databases">
        <authorList>
            <person name="Lanie J.A."/>
            <person name="Ng W.-L."/>
            <person name="Kazmierczak K.M."/>
            <person name="Andrzejewski T.M."/>
            <person name="Davidsen T.M."/>
            <person name="Wayne K.J."/>
            <person name="Tettelin H."/>
            <person name="Glass J.I."/>
            <person name="Rusch D."/>
            <person name="Podicherti R."/>
            <person name="Tsui H.-C.T."/>
            <person name="Winkler M.E."/>
        </authorList>
    </citation>
    <scope>NUCLEOTIDE SEQUENCE</scope>
</reference>
<accession>A0A381VWM5</accession>
<name>A0A381VWM5_9ZZZZ</name>
<proteinExistence type="predicted"/>
<protein>
    <recommendedName>
        <fullName evidence="2">Cupin 2 conserved barrel domain-containing protein</fullName>
    </recommendedName>
</protein>
<sequence length="124" mass="13941">MPTKLESPTKVESIGTKPKIIHEYIGLVNSKTNDLSIAQMESPCGWSEPGQRPDFNEYTVVLDGRLKVETEKDTIYVNKGQAIIAYAGEWVRYSTPDENGAKYLAVCVPAFTLETVHRDKEQYT</sequence>
<evidence type="ECO:0008006" key="2">
    <source>
        <dbReference type="Google" id="ProtNLM"/>
    </source>
</evidence>
<dbReference type="EMBL" id="UINC01009958">
    <property type="protein sequence ID" value="SVA44491.1"/>
    <property type="molecule type" value="Genomic_DNA"/>
</dbReference>
<dbReference type="AlphaFoldDB" id="A0A381VWM5"/>
<dbReference type="InterPro" id="IPR014710">
    <property type="entry name" value="RmlC-like_jellyroll"/>
</dbReference>